<evidence type="ECO:0000256" key="1">
    <source>
        <dbReference type="ARBA" id="ARBA00023125"/>
    </source>
</evidence>
<keyword evidence="1" id="KW-0238">DNA-binding</keyword>
<dbReference type="PANTHER" id="PTHR30204">
    <property type="entry name" value="REDOX-CYCLING DRUG-SENSING TRANSCRIPTIONAL ACTIVATOR SOXR"/>
    <property type="match status" value="1"/>
</dbReference>
<dbReference type="PROSITE" id="PS50937">
    <property type="entry name" value="HTH_MERR_2"/>
    <property type="match status" value="1"/>
</dbReference>
<protein>
    <submittedName>
        <fullName evidence="3">MerR family transcriptional regulator</fullName>
    </submittedName>
</protein>
<gene>
    <name evidence="3" type="ORF">G127AT_01295</name>
</gene>
<keyword evidence="4" id="KW-1185">Reference proteome</keyword>
<dbReference type="InterPro" id="IPR047057">
    <property type="entry name" value="MerR_fam"/>
</dbReference>
<dbReference type="AlphaFoldDB" id="A0A975INU5"/>
<dbReference type="KEGG" id="aarc:G127AT_01295"/>
<dbReference type="InterPro" id="IPR009061">
    <property type="entry name" value="DNA-bd_dom_put_sf"/>
</dbReference>
<dbReference type="CDD" id="cd00592">
    <property type="entry name" value="HTH_MerR-like"/>
    <property type="match status" value="1"/>
</dbReference>
<sequence>MPQTAARATGQLSLLSIGQVLARLQPEFPELTPSKLRFLEEQGLISPARSESGYRKFSTADVERITFILSMQRDHYLPLKVIRAHLDALDAGDTPALPGATTAPAPRRLHRDQLIEEAGASPALLDDAVAASVIPAGEHYGEEALAMLRALVGLRSVGIEPRHLRGLRSAAEREATLIQNAIAPMSRRNDAADQARTAERALGLAGHIEVIHAGLLRSALGRRAR</sequence>
<dbReference type="InterPro" id="IPR000551">
    <property type="entry name" value="MerR-type_HTH_dom"/>
</dbReference>
<dbReference type="EMBL" id="CP071696">
    <property type="protein sequence ID" value="QTX04925.1"/>
    <property type="molecule type" value="Genomic_DNA"/>
</dbReference>
<dbReference type="RefSeq" id="WP_210899037.1">
    <property type="nucleotide sequence ID" value="NZ_CP071696.1"/>
</dbReference>
<dbReference type="Proteomes" id="UP000671914">
    <property type="component" value="Chromosome"/>
</dbReference>
<dbReference type="PANTHER" id="PTHR30204:SF89">
    <property type="entry name" value="HTH MERR-TYPE DOMAIN-CONTAINING PROTEIN"/>
    <property type="match status" value="1"/>
</dbReference>
<dbReference type="Gene3D" id="1.10.1660.10">
    <property type="match status" value="1"/>
</dbReference>
<dbReference type="GO" id="GO:0003700">
    <property type="term" value="F:DNA-binding transcription factor activity"/>
    <property type="evidence" value="ECO:0007669"/>
    <property type="project" value="InterPro"/>
</dbReference>
<accession>A0A975INU5</accession>
<evidence type="ECO:0000259" key="2">
    <source>
        <dbReference type="PROSITE" id="PS50937"/>
    </source>
</evidence>
<dbReference type="SMART" id="SM00422">
    <property type="entry name" value="HTH_MERR"/>
    <property type="match status" value="1"/>
</dbReference>
<evidence type="ECO:0000313" key="4">
    <source>
        <dbReference type="Proteomes" id="UP000671914"/>
    </source>
</evidence>
<proteinExistence type="predicted"/>
<evidence type="ECO:0000313" key="3">
    <source>
        <dbReference type="EMBL" id="QTX04925.1"/>
    </source>
</evidence>
<dbReference type="SUPFAM" id="SSF46955">
    <property type="entry name" value="Putative DNA-binding domain"/>
    <property type="match status" value="1"/>
</dbReference>
<dbReference type="Pfam" id="PF13411">
    <property type="entry name" value="MerR_1"/>
    <property type="match status" value="1"/>
</dbReference>
<feature type="domain" description="HTH merR-type" evidence="2">
    <location>
        <begin position="31"/>
        <end position="88"/>
    </location>
</feature>
<name>A0A975INU5_9MICO</name>
<dbReference type="GO" id="GO:0003677">
    <property type="term" value="F:DNA binding"/>
    <property type="evidence" value="ECO:0007669"/>
    <property type="project" value="UniProtKB-KW"/>
</dbReference>
<organism evidence="3 4">
    <name type="scientific">Agromyces archimandritae</name>
    <dbReference type="NCBI Taxonomy" id="2781962"/>
    <lineage>
        <taxon>Bacteria</taxon>
        <taxon>Bacillati</taxon>
        <taxon>Actinomycetota</taxon>
        <taxon>Actinomycetes</taxon>
        <taxon>Micrococcales</taxon>
        <taxon>Microbacteriaceae</taxon>
        <taxon>Agromyces</taxon>
    </lineage>
</organism>
<reference evidence="3" key="1">
    <citation type="submission" date="2021-03" db="EMBL/GenBank/DDBJ databases">
        <title>Agromyces archimandritus sp. nov., isolated from the cockroach Archimandrita tessellata.</title>
        <authorList>
            <person name="Guzman J."/>
            <person name="Ortuzar M."/>
            <person name="Poehlein A."/>
            <person name="Daniel R."/>
            <person name="Trujillo M."/>
            <person name="Vilcinskas A."/>
        </authorList>
    </citation>
    <scope>NUCLEOTIDE SEQUENCE</scope>
    <source>
        <strain evidence="3">G127AT</strain>
    </source>
</reference>